<accession>A0A523S316</accession>
<dbReference type="Pfam" id="PF01261">
    <property type="entry name" value="AP_endonuc_2"/>
    <property type="match status" value="1"/>
</dbReference>
<evidence type="ECO:0000313" key="2">
    <source>
        <dbReference type="EMBL" id="TET12435.1"/>
    </source>
</evidence>
<organism evidence="2 3">
    <name type="scientific">Aerophobetes bacterium</name>
    <dbReference type="NCBI Taxonomy" id="2030807"/>
    <lineage>
        <taxon>Bacteria</taxon>
        <taxon>Candidatus Aerophobota</taxon>
    </lineage>
</organism>
<keyword evidence="2" id="KW-0413">Isomerase</keyword>
<feature type="domain" description="Xylose isomerase-like TIM barrel" evidence="1">
    <location>
        <begin position="24"/>
        <end position="279"/>
    </location>
</feature>
<name>A0A523S316_UNCAE</name>
<dbReference type="EMBL" id="SOKJ01000087">
    <property type="protein sequence ID" value="TET12435.1"/>
    <property type="molecule type" value="Genomic_DNA"/>
</dbReference>
<proteinExistence type="predicted"/>
<dbReference type="AlphaFoldDB" id="A0A523S316"/>
<evidence type="ECO:0000313" key="3">
    <source>
        <dbReference type="Proteomes" id="UP000316360"/>
    </source>
</evidence>
<dbReference type="Proteomes" id="UP000316360">
    <property type="component" value="Unassembled WGS sequence"/>
</dbReference>
<gene>
    <name evidence="2" type="ORF">E3J84_01655</name>
</gene>
<evidence type="ECO:0000259" key="1">
    <source>
        <dbReference type="Pfam" id="PF01261"/>
    </source>
</evidence>
<dbReference type="Gene3D" id="3.20.20.150">
    <property type="entry name" value="Divalent-metal-dependent TIM barrel enzymes"/>
    <property type="match status" value="1"/>
</dbReference>
<dbReference type="InterPro" id="IPR050312">
    <property type="entry name" value="IolE/XylAMocC-like"/>
</dbReference>
<dbReference type="GO" id="GO:0016853">
    <property type="term" value="F:isomerase activity"/>
    <property type="evidence" value="ECO:0007669"/>
    <property type="project" value="UniProtKB-KW"/>
</dbReference>
<protein>
    <submittedName>
        <fullName evidence="2">Sugar phosphate isomerase/epimerase</fullName>
    </submittedName>
</protein>
<dbReference type="InterPro" id="IPR013022">
    <property type="entry name" value="Xyl_isomerase-like_TIM-brl"/>
</dbReference>
<dbReference type="InterPro" id="IPR036237">
    <property type="entry name" value="Xyl_isomerase-like_sf"/>
</dbReference>
<reference evidence="2 3" key="1">
    <citation type="submission" date="2019-03" db="EMBL/GenBank/DDBJ databases">
        <title>Metabolic potential of uncultured bacteria and archaea associated with petroleum seepage in deep-sea sediments.</title>
        <authorList>
            <person name="Dong X."/>
            <person name="Hubert C."/>
        </authorList>
    </citation>
    <scope>NUCLEOTIDE SEQUENCE [LARGE SCALE GENOMIC DNA]</scope>
    <source>
        <strain evidence="2">E44_bin7</strain>
    </source>
</reference>
<dbReference type="SUPFAM" id="SSF51658">
    <property type="entry name" value="Xylose isomerase-like"/>
    <property type="match status" value="1"/>
</dbReference>
<comment type="caution">
    <text evidence="2">The sequence shown here is derived from an EMBL/GenBank/DDBJ whole genome shotgun (WGS) entry which is preliminary data.</text>
</comment>
<sequence>MKVKIGIHLMVWTANLQENLTSYFEEAKVAGFDGVEIPIIDPMKLDFKIVKSLREALEKFDLECTCGGGLGREPSLIHENINARKRGKEYLKRYVDICSDLSSNFLAGVLYGGFEVSLGRGRNKDEWSWAIEGIREVAEYAEARQVTLCLEAINRYETYFLNTAEDGVQLVKEIDKDNVKLHLDTYHMNIEEKDFYNPIVKSKRYLGYLHCSENDRGVPGTGHVNWDSIFRALSKTNYQGWLVIEGFLHPIKEIPIASSIWRPVAKSAEEVVVKGCRFIKAKVDEHNL</sequence>
<dbReference type="PANTHER" id="PTHR12110:SF41">
    <property type="entry name" value="INOSOSE DEHYDRATASE"/>
    <property type="match status" value="1"/>
</dbReference>
<dbReference type="PANTHER" id="PTHR12110">
    <property type="entry name" value="HYDROXYPYRUVATE ISOMERASE"/>
    <property type="match status" value="1"/>
</dbReference>